<evidence type="ECO:0000256" key="1">
    <source>
        <dbReference type="ARBA" id="ARBA00004245"/>
    </source>
</evidence>
<accession>A0A068Y7U1</accession>
<evidence type="ECO:0000256" key="5">
    <source>
        <dbReference type="SAM" id="MobiDB-lite"/>
    </source>
</evidence>
<gene>
    <name evidence="7" type="ORF">EmuJ_000845000</name>
</gene>
<dbReference type="OMA" id="QPANDDR"/>
<dbReference type="PROSITE" id="PS50229">
    <property type="entry name" value="WH1"/>
    <property type="match status" value="1"/>
</dbReference>
<feature type="compositionally biased region" description="Pro residues" evidence="5">
    <location>
        <begin position="249"/>
        <end position="261"/>
    </location>
</feature>
<dbReference type="Pfam" id="PF00568">
    <property type="entry name" value="WH1"/>
    <property type="match status" value="1"/>
</dbReference>
<dbReference type="EMBL" id="LN902841">
    <property type="protein sequence ID" value="CDS40850.1"/>
    <property type="molecule type" value="Genomic_DNA"/>
</dbReference>
<dbReference type="InterPro" id="IPR000697">
    <property type="entry name" value="WH1/EVH1_dom"/>
</dbReference>
<evidence type="ECO:0000256" key="3">
    <source>
        <dbReference type="ARBA" id="ARBA00022553"/>
    </source>
</evidence>
<evidence type="ECO:0000256" key="4">
    <source>
        <dbReference type="ARBA" id="ARBA00023212"/>
    </source>
</evidence>
<reference evidence="7" key="1">
    <citation type="journal article" date="2013" name="Nature">
        <title>The genomes of four tapeworm species reveal adaptations to parasitism.</title>
        <authorList>
            <person name="Tsai I.J."/>
            <person name="Zarowiecki M."/>
            <person name="Holroyd N."/>
            <person name="Garciarrubio A."/>
            <person name="Sanchez-Flores A."/>
            <person name="Brooks K.L."/>
            <person name="Tracey A."/>
            <person name="Bobes R.J."/>
            <person name="Fragoso G."/>
            <person name="Sciutto E."/>
            <person name="Aslett M."/>
            <person name="Beasley H."/>
            <person name="Bennett H.M."/>
            <person name="Cai J."/>
            <person name="Camicia F."/>
            <person name="Clark R."/>
            <person name="Cucher M."/>
            <person name="De Silva N."/>
            <person name="Day T.A."/>
            <person name="Deplazes P."/>
            <person name="Estrada K."/>
            <person name="Fernandez C."/>
            <person name="Holland P.W."/>
            <person name="Hou J."/>
            <person name="Hu S."/>
            <person name="Huckvale T."/>
            <person name="Hung S.S."/>
            <person name="Kamenetzky L."/>
            <person name="Keane J.A."/>
            <person name="Kiss F."/>
            <person name="Koziol U."/>
            <person name="Lambert O."/>
            <person name="Liu K."/>
            <person name="Luo X."/>
            <person name="Luo Y."/>
            <person name="Macchiaroli N."/>
            <person name="Nichol S."/>
            <person name="Paps J."/>
            <person name="Parkinson J."/>
            <person name="Pouchkina-Stantcheva N."/>
            <person name="Riddiford N."/>
            <person name="Rosenzvit M."/>
            <person name="Salinas G."/>
            <person name="Wasmuth J.D."/>
            <person name="Zamanian M."/>
            <person name="Zheng Y."/>
            <person name="Cai X."/>
            <person name="Soberon X."/>
            <person name="Olson P.D."/>
            <person name="Laclette J.P."/>
            <person name="Brehm K."/>
            <person name="Berriman M."/>
            <person name="Garciarrubio A."/>
            <person name="Bobes R.J."/>
            <person name="Fragoso G."/>
            <person name="Sanchez-Flores A."/>
            <person name="Estrada K."/>
            <person name="Cevallos M.A."/>
            <person name="Morett E."/>
            <person name="Gonzalez V."/>
            <person name="Portillo T."/>
            <person name="Ochoa-Leyva A."/>
            <person name="Jose M.V."/>
            <person name="Sciutto E."/>
            <person name="Landa A."/>
            <person name="Jimenez L."/>
            <person name="Valdes V."/>
            <person name="Carrero J.C."/>
            <person name="Larralde C."/>
            <person name="Morales-Montor J."/>
            <person name="Limon-Lason J."/>
            <person name="Soberon X."/>
            <person name="Laclette J.P."/>
        </authorList>
    </citation>
    <scope>NUCLEOTIDE SEQUENCE [LARGE SCALE GENOMIC DNA]</scope>
</reference>
<feature type="region of interest" description="Disordered" evidence="5">
    <location>
        <begin position="238"/>
        <end position="271"/>
    </location>
</feature>
<keyword evidence="4" id="KW-0206">Cytoskeleton</keyword>
<reference evidence="7" key="2">
    <citation type="submission" date="2015-11" db="EMBL/GenBank/DDBJ databases">
        <authorList>
            <person name="Zhang Y."/>
            <person name="Guo Z."/>
        </authorList>
    </citation>
    <scope>NUCLEOTIDE SEQUENCE</scope>
</reference>
<dbReference type="Gene3D" id="2.30.29.30">
    <property type="entry name" value="Pleckstrin-homology domain (PH domain)/Phosphotyrosine-binding domain (PTB)"/>
    <property type="match status" value="1"/>
</dbReference>
<dbReference type="SUPFAM" id="SSF50729">
    <property type="entry name" value="PH domain-like"/>
    <property type="match status" value="1"/>
</dbReference>
<feature type="region of interest" description="Disordered" evidence="5">
    <location>
        <begin position="283"/>
        <end position="302"/>
    </location>
</feature>
<feature type="compositionally biased region" description="Basic and acidic residues" evidence="5">
    <location>
        <begin position="283"/>
        <end position="292"/>
    </location>
</feature>
<keyword evidence="3" id="KW-0597">Phosphoprotein</keyword>
<evidence type="ECO:0000313" key="7">
    <source>
        <dbReference type="EMBL" id="CDS40850.1"/>
    </source>
</evidence>
<sequence length="331" mass="36776">MITSALMTPDEKRYFENLVSYNSRVKVSCVARLYKAAYQSWVLISSGVVTLEELFVLNVVSICFYGKKEGRKLIKTDLYKEMKYQQCTPQFHLFHGVVCPLGLAFACPKEANDLFAFVQTKINPPSAQNGRFAALMYKAKRGIHGVAERVAGRLRNEDQTNIKFDQSGFKHIEHVGMDSNGKGLRIKAQTKELAKELLEVLGVKAQSEIEMAAVINLIENCGVTEVQEALEIHNYTELEKSTRSTPAVTSPPAPPPPPLPSQQPANDDRGKLLNSIEGFDVTKLRQVKRTDEPESLPNKGPIAMASIQTALAQMLNDRRKYLGGCDSDEDA</sequence>
<protein>
    <submittedName>
        <fullName evidence="7">Wiskott Aldrich syndrome protein</fullName>
    </submittedName>
</protein>
<dbReference type="Gene3D" id="3.90.810.10">
    <property type="entry name" value="CRIB domain"/>
    <property type="match status" value="1"/>
</dbReference>
<dbReference type="GO" id="GO:0005856">
    <property type="term" value="C:cytoskeleton"/>
    <property type="evidence" value="ECO:0007669"/>
    <property type="project" value="UniProtKB-SubCell"/>
</dbReference>
<evidence type="ECO:0000256" key="2">
    <source>
        <dbReference type="ARBA" id="ARBA00022490"/>
    </source>
</evidence>
<keyword evidence="2" id="KW-0963">Cytoplasm</keyword>
<evidence type="ECO:0000313" key="8">
    <source>
        <dbReference type="Proteomes" id="UP000017246"/>
    </source>
</evidence>
<dbReference type="SUPFAM" id="SSF47912">
    <property type="entry name" value="Wiscott-Aldrich syndrome protein, WASP, C-terminal domain"/>
    <property type="match status" value="1"/>
</dbReference>
<evidence type="ECO:0000259" key="6">
    <source>
        <dbReference type="PROSITE" id="PS50229"/>
    </source>
</evidence>
<dbReference type="InterPro" id="IPR011026">
    <property type="entry name" value="WAS_C"/>
</dbReference>
<dbReference type="Proteomes" id="UP000017246">
    <property type="component" value="Unassembled WGS sequence"/>
</dbReference>
<dbReference type="STRING" id="6211.A0A068Y7U1"/>
<organism evidence="7 8">
    <name type="scientific">Echinococcus multilocularis</name>
    <name type="common">Fox tapeworm</name>
    <dbReference type="NCBI Taxonomy" id="6211"/>
    <lineage>
        <taxon>Eukaryota</taxon>
        <taxon>Metazoa</taxon>
        <taxon>Spiralia</taxon>
        <taxon>Lophotrochozoa</taxon>
        <taxon>Platyhelminthes</taxon>
        <taxon>Cestoda</taxon>
        <taxon>Eucestoda</taxon>
        <taxon>Cyclophyllidea</taxon>
        <taxon>Taeniidae</taxon>
        <taxon>Echinococcus</taxon>
    </lineage>
</organism>
<proteinExistence type="predicted"/>
<keyword evidence="8" id="KW-1185">Reference proteome</keyword>
<dbReference type="AlphaFoldDB" id="A0A068Y7U1"/>
<dbReference type="GO" id="GO:0007015">
    <property type="term" value="P:actin filament organization"/>
    <property type="evidence" value="ECO:0007669"/>
    <property type="project" value="InterPro"/>
</dbReference>
<feature type="domain" description="WH1" evidence="6">
    <location>
        <begin position="18"/>
        <end position="125"/>
    </location>
</feature>
<name>A0A068Y7U1_ECHMU</name>
<dbReference type="InterPro" id="IPR011993">
    <property type="entry name" value="PH-like_dom_sf"/>
</dbReference>
<comment type="subcellular location">
    <subcellularLocation>
        <location evidence="1">Cytoplasm</location>
        <location evidence="1">Cytoskeleton</location>
    </subcellularLocation>
</comment>
<dbReference type="OrthoDB" id="6276567at2759"/>
<dbReference type="InterPro" id="IPR036936">
    <property type="entry name" value="CRIB_dom_sf"/>
</dbReference>